<reference evidence="2 3" key="1">
    <citation type="submission" date="2020-06" db="EMBL/GenBank/DDBJ databases">
        <title>Nonomuraea sp. SMC257, a novel actinomycete isolated from soil.</title>
        <authorList>
            <person name="Chanama M."/>
        </authorList>
    </citation>
    <scope>NUCLEOTIDE SEQUENCE [LARGE SCALE GENOMIC DNA]</scope>
    <source>
        <strain evidence="2 3">SMC257</strain>
    </source>
</reference>
<dbReference type="RefSeq" id="WP_175588854.1">
    <property type="nucleotide sequence ID" value="NZ_JABWGN010000003.1"/>
</dbReference>
<dbReference type="Proteomes" id="UP000586042">
    <property type="component" value="Unassembled WGS sequence"/>
</dbReference>
<feature type="compositionally biased region" description="Pro residues" evidence="1">
    <location>
        <begin position="1"/>
        <end position="40"/>
    </location>
</feature>
<gene>
    <name evidence="2" type="ORF">HTZ77_08150</name>
</gene>
<evidence type="ECO:0000256" key="1">
    <source>
        <dbReference type="SAM" id="MobiDB-lite"/>
    </source>
</evidence>
<feature type="region of interest" description="Disordered" evidence="1">
    <location>
        <begin position="1"/>
        <end position="81"/>
    </location>
</feature>
<organism evidence="2 3">
    <name type="scientific">Nonomuraea montanisoli</name>
    <dbReference type="NCBI Taxonomy" id="2741721"/>
    <lineage>
        <taxon>Bacteria</taxon>
        <taxon>Bacillati</taxon>
        <taxon>Actinomycetota</taxon>
        <taxon>Actinomycetes</taxon>
        <taxon>Streptosporangiales</taxon>
        <taxon>Streptosporangiaceae</taxon>
        <taxon>Nonomuraea</taxon>
    </lineage>
</organism>
<dbReference type="AlphaFoldDB" id="A0A7Y6I4I8"/>
<sequence length="550" mass="57463">MPGPYGGPLPGPSQGPAPQPYGAPPPGTPYGPPGQNPPGRNPQGPGYGQAATGDGGSVTMPSSVGLDVPTGGTPTPDRPKARRPWVMPVVAAGVALLLAGGAGGAYLVYGRTSAGQEPAAKASKAANGPVPGPDVCAMLPEETIDRLVPEAKVTGDSRSSDYTINFTCTWANLRISFGEYWRSRQIEVKVDQHRGDGAKTGRSMAQNSFEIDRGGAKYAETAKPTPTKGDRDYTSKVTDIQGVGDGAFAQYVWRRSGTVLWYSYGEAHARVGDMTIEVKYQADQRRKDAALLTNKTVQSVTEGNAIREVTGIVGQIAKGVAAWKAQHPDVLAQPLKIPTPTATPTTAAPTPTPTPLAAMPADCVAAGKAATALVPDAETKATGSTTGADTQTECRWLNRKIDAGGGVTKVRSVLITTHRFTNRAGAPDAGAAGTFYAGRRGGNKSMESFSTKDVVWDKLTDIKGMGDAAYSQYLSYRRNVVFAGSTTVMIRKGALVVAVDYAGQQHRGDEPTNSPEVRLMPKKEAQAGALKVARAYLAGLEGLEGKPTGN</sequence>
<name>A0A7Y6I4I8_9ACTN</name>
<accession>A0A7Y6I4I8</accession>
<dbReference type="EMBL" id="JABWGN010000003">
    <property type="protein sequence ID" value="NUW31394.1"/>
    <property type="molecule type" value="Genomic_DNA"/>
</dbReference>
<proteinExistence type="predicted"/>
<evidence type="ECO:0008006" key="4">
    <source>
        <dbReference type="Google" id="ProtNLM"/>
    </source>
</evidence>
<keyword evidence="3" id="KW-1185">Reference proteome</keyword>
<comment type="caution">
    <text evidence="2">The sequence shown here is derived from an EMBL/GenBank/DDBJ whole genome shotgun (WGS) entry which is preliminary data.</text>
</comment>
<evidence type="ECO:0000313" key="2">
    <source>
        <dbReference type="EMBL" id="NUW31394.1"/>
    </source>
</evidence>
<protein>
    <recommendedName>
        <fullName evidence="4">DUF3558 domain-containing protein</fullName>
    </recommendedName>
</protein>
<evidence type="ECO:0000313" key="3">
    <source>
        <dbReference type="Proteomes" id="UP000586042"/>
    </source>
</evidence>